<dbReference type="CDD" id="cd07185">
    <property type="entry name" value="OmpA_C-like"/>
    <property type="match status" value="1"/>
</dbReference>
<evidence type="ECO:0000256" key="5">
    <source>
        <dbReference type="ARBA" id="ARBA00023237"/>
    </source>
</evidence>
<gene>
    <name evidence="8 11" type="primary">pal</name>
    <name evidence="11" type="ORF">FE785_07590</name>
</gene>
<dbReference type="InterPro" id="IPR014169">
    <property type="entry name" value="Pal_lipo_C"/>
</dbReference>
<name>A0A4P9K651_9GAMM</name>
<dbReference type="PANTHER" id="PTHR30329">
    <property type="entry name" value="STATOR ELEMENT OF FLAGELLAR MOTOR COMPLEX"/>
    <property type="match status" value="1"/>
</dbReference>
<dbReference type="PANTHER" id="PTHR30329:SF21">
    <property type="entry name" value="LIPOPROTEIN YIAD-RELATED"/>
    <property type="match status" value="1"/>
</dbReference>
<dbReference type="Pfam" id="PF00691">
    <property type="entry name" value="OmpA"/>
    <property type="match status" value="1"/>
</dbReference>
<comment type="subunit">
    <text evidence="8">The Tol-Pal system is composed of five core proteins: the inner membrane proteins TolA, TolQ and TolR, the periplasmic protein TolB and the outer membrane protein Pal. They form a network linking the inner and outer membranes and the peptidoglycan layer.</text>
</comment>
<sequence length="178" mass="19357">MSVKSLSQLFLVGFLGFALVGCSSTPKTDEVDNKAQATEQVDADIEAAKAAAEAKAAEELAAKKAELKAKIAGKVVYFDFDRSEIRSEFYDIIKANADFMALETSAKVTIKGHCDERGTREYNLALGERRANAVKNALIAEGVSPSRIEVISFGEDSPVADGHNEEAWSKNRRAEFSY</sequence>
<reference evidence="11 12" key="1">
    <citation type="submission" date="2019-05" db="EMBL/GenBank/DDBJ databases">
        <title>Thiomicrorhabdus sediminis sp. nov, a novel sulfur-oxidizing bacterium isolated from coastal sediment.</title>
        <authorList>
            <person name="Liu X."/>
        </authorList>
    </citation>
    <scope>NUCLEOTIDE SEQUENCE [LARGE SCALE GENOMIC DNA]</scope>
    <source>
        <strain evidence="11 12">G1</strain>
    </source>
</reference>
<dbReference type="OrthoDB" id="9809164at2"/>
<dbReference type="KEGG" id="thig:FE785_07590"/>
<keyword evidence="5 8" id="KW-0998">Cell outer membrane</keyword>
<evidence type="ECO:0000313" key="11">
    <source>
        <dbReference type="EMBL" id="QCU90505.1"/>
    </source>
</evidence>
<dbReference type="PRINTS" id="PR01021">
    <property type="entry name" value="OMPADOMAIN"/>
</dbReference>
<evidence type="ECO:0000313" key="12">
    <source>
        <dbReference type="Proteomes" id="UP000304864"/>
    </source>
</evidence>
<comment type="similarity">
    <text evidence="8">Belongs to the Pal lipoprotein family.</text>
</comment>
<keyword evidence="1 8" id="KW-0132">Cell division</keyword>
<accession>A0A4P9K651</accession>
<evidence type="ECO:0000256" key="3">
    <source>
        <dbReference type="ARBA" id="ARBA00023136"/>
    </source>
</evidence>
<dbReference type="Gene3D" id="3.30.1330.60">
    <property type="entry name" value="OmpA-like domain"/>
    <property type="match status" value="1"/>
</dbReference>
<dbReference type="RefSeq" id="WP_138565179.1">
    <property type="nucleotide sequence ID" value="NZ_CP040602.1"/>
</dbReference>
<feature type="domain" description="OmpA-like" evidence="10">
    <location>
        <begin position="65"/>
        <end position="178"/>
    </location>
</feature>
<protein>
    <recommendedName>
        <fullName evidence="8">Peptidoglycan-associated lipoprotein</fullName>
        <shortName evidence="8">PAL</shortName>
    </recommendedName>
</protein>
<dbReference type="NCBIfam" id="TIGR02802">
    <property type="entry name" value="Pal_lipo"/>
    <property type="match status" value="1"/>
</dbReference>
<feature type="signal peptide" evidence="9">
    <location>
        <begin position="1"/>
        <end position="20"/>
    </location>
</feature>
<evidence type="ECO:0000256" key="6">
    <source>
        <dbReference type="ARBA" id="ARBA00023288"/>
    </source>
</evidence>
<dbReference type="PROSITE" id="PS51123">
    <property type="entry name" value="OMPA_2"/>
    <property type="match status" value="1"/>
</dbReference>
<dbReference type="InterPro" id="IPR050330">
    <property type="entry name" value="Bact_OuterMem_StrucFunc"/>
</dbReference>
<comment type="function">
    <text evidence="8">Part of the Tol-Pal system, which plays a role in outer membrane invagination during cell division and is important for maintaining outer membrane integrity.</text>
</comment>
<comment type="subcellular location">
    <subcellularLocation>
        <location evidence="8">Cell outer membrane</location>
        <topology evidence="8">Lipid-anchor</topology>
    </subcellularLocation>
</comment>
<dbReference type="InterPro" id="IPR006665">
    <property type="entry name" value="OmpA-like"/>
</dbReference>
<evidence type="ECO:0000256" key="9">
    <source>
        <dbReference type="SAM" id="SignalP"/>
    </source>
</evidence>
<keyword evidence="3 8" id="KW-0472">Membrane</keyword>
<dbReference type="EMBL" id="CP040602">
    <property type="protein sequence ID" value="QCU90505.1"/>
    <property type="molecule type" value="Genomic_DNA"/>
</dbReference>
<keyword evidence="12" id="KW-1185">Reference proteome</keyword>
<dbReference type="InterPro" id="IPR039001">
    <property type="entry name" value="Pal"/>
</dbReference>
<dbReference type="InterPro" id="IPR006664">
    <property type="entry name" value="OMP_bac"/>
</dbReference>
<dbReference type="AlphaFoldDB" id="A0A4P9K651"/>
<keyword evidence="7 8" id="KW-0131">Cell cycle</keyword>
<dbReference type="PROSITE" id="PS51257">
    <property type="entry name" value="PROKAR_LIPOPROTEIN"/>
    <property type="match status" value="1"/>
</dbReference>
<evidence type="ECO:0000256" key="1">
    <source>
        <dbReference type="ARBA" id="ARBA00022618"/>
    </source>
</evidence>
<feature type="chain" id="PRO_5020856809" description="Peptidoglycan-associated lipoprotein" evidence="9">
    <location>
        <begin position="21"/>
        <end position="178"/>
    </location>
</feature>
<keyword evidence="6 8" id="KW-0449">Lipoprotein</keyword>
<evidence type="ECO:0000259" key="10">
    <source>
        <dbReference type="PROSITE" id="PS51123"/>
    </source>
</evidence>
<organism evidence="11 12">
    <name type="scientific">Thiomicrorhabdus sediminis</name>
    <dbReference type="NCBI Taxonomy" id="2580412"/>
    <lineage>
        <taxon>Bacteria</taxon>
        <taxon>Pseudomonadati</taxon>
        <taxon>Pseudomonadota</taxon>
        <taxon>Gammaproteobacteria</taxon>
        <taxon>Thiotrichales</taxon>
        <taxon>Piscirickettsiaceae</taxon>
        <taxon>Thiomicrorhabdus</taxon>
    </lineage>
</organism>
<keyword evidence="4 8" id="KW-0564">Palmitate</keyword>
<dbReference type="InterPro" id="IPR036737">
    <property type="entry name" value="OmpA-like_sf"/>
</dbReference>
<proteinExistence type="inferred from homology"/>
<keyword evidence="2 8" id="KW-0732">Signal</keyword>
<evidence type="ECO:0000256" key="2">
    <source>
        <dbReference type="ARBA" id="ARBA00022729"/>
    </source>
</evidence>
<dbReference type="HAMAP" id="MF_02204">
    <property type="entry name" value="Pal"/>
    <property type="match status" value="1"/>
</dbReference>
<dbReference type="GO" id="GO:0009279">
    <property type="term" value="C:cell outer membrane"/>
    <property type="evidence" value="ECO:0007669"/>
    <property type="project" value="UniProtKB-SubCell"/>
</dbReference>
<evidence type="ECO:0000256" key="7">
    <source>
        <dbReference type="ARBA" id="ARBA00023306"/>
    </source>
</evidence>
<dbReference type="Proteomes" id="UP000304864">
    <property type="component" value="Chromosome"/>
</dbReference>
<dbReference type="SUPFAM" id="SSF103088">
    <property type="entry name" value="OmpA-like"/>
    <property type="match status" value="1"/>
</dbReference>
<dbReference type="GO" id="GO:0051301">
    <property type="term" value="P:cell division"/>
    <property type="evidence" value="ECO:0007669"/>
    <property type="project" value="UniProtKB-UniRule"/>
</dbReference>
<evidence type="ECO:0000256" key="4">
    <source>
        <dbReference type="ARBA" id="ARBA00023139"/>
    </source>
</evidence>
<evidence type="ECO:0000256" key="8">
    <source>
        <dbReference type="HAMAP-Rule" id="MF_02204"/>
    </source>
</evidence>